<protein>
    <submittedName>
        <fullName evidence="2">Uncharacterized protein</fullName>
    </submittedName>
</protein>
<proteinExistence type="predicted"/>
<dbReference type="EMBL" id="FOZK01000002">
    <property type="protein sequence ID" value="SFR97630.1"/>
    <property type="molecule type" value="Genomic_DNA"/>
</dbReference>
<accession>A0A1I6L320</accession>
<dbReference type="PROSITE" id="PS51257">
    <property type="entry name" value="PROKAR_LIPOPROTEIN"/>
    <property type="match status" value="1"/>
</dbReference>
<gene>
    <name evidence="2" type="ORF">SAMN05216559_1887</name>
</gene>
<dbReference type="InterPro" id="IPR006311">
    <property type="entry name" value="TAT_signal"/>
</dbReference>
<evidence type="ECO:0000313" key="3">
    <source>
        <dbReference type="Proteomes" id="UP000199062"/>
    </source>
</evidence>
<keyword evidence="3" id="KW-1185">Reference proteome</keyword>
<reference evidence="2 3" key="1">
    <citation type="submission" date="2016-10" db="EMBL/GenBank/DDBJ databases">
        <authorList>
            <person name="de Groot N.N."/>
        </authorList>
    </citation>
    <scope>NUCLEOTIDE SEQUENCE [LARGE SCALE GENOMIC DNA]</scope>
    <source>
        <strain evidence="2 3">CGMCC 1.10457</strain>
    </source>
</reference>
<sequence>MPSLTRRRLLAVATAGLSTSVTGCLTSETSPASETPVGATTQTQTATPTPPPTQKTAVLDTTATPIEDGQASPAPSCPDGLYPLAPNWVVHGPGPLGGFELNIENRSLTPGGTLVAHVSNVTDEQRETGTKTKYDIQYQGKSGWHSIFGTKREQVAYNDLAYRHKPGEGLTWNLPVTADGLTGTFENAAANYHVCGPLEPGTYRFVYWGIMSEKLENRGYGLGRSFTVSGE</sequence>
<dbReference type="AlphaFoldDB" id="A0A1I6L320"/>
<name>A0A1I6L320_9EURY</name>
<evidence type="ECO:0000256" key="1">
    <source>
        <dbReference type="SAM" id="MobiDB-lite"/>
    </source>
</evidence>
<feature type="compositionally biased region" description="Polar residues" evidence="1">
    <location>
        <begin position="22"/>
        <end position="33"/>
    </location>
</feature>
<dbReference type="PROSITE" id="PS51318">
    <property type="entry name" value="TAT"/>
    <property type="match status" value="1"/>
</dbReference>
<feature type="region of interest" description="Disordered" evidence="1">
    <location>
        <begin position="22"/>
        <end position="57"/>
    </location>
</feature>
<dbReference type="Proteomes" id="UP000199062">
    <property type="component" value="Unassembled WGS sequence"/>
</dbReference>
<evidence type="ECO:0000313" key="2">
    <source>
        <dbReference type="EMBL" id="SFR97630.1"/>
    </source>
</evidence>
<organism evidence="2 3">
    <name type="scientific">Halomicrobium zhouii</name>
    <dbReference type="NCBI Taxonomy" id="767519"/>
    <lineage>
        <taxon>Archaea</taxon>
        <taxon>Methanobacteriati</taxon>
        <taxon>Methanobacteriota</taxon>
        <taxon>Stenosarchaea group</taxon>
        <taxon>Halobacteria</taxon>
        <taxon>Halobacteriales</taxon>
        <taxon>Haloarculaceae</taxon>
        <taxon>Halomicrobium</taxon>
    </lineage>
</organism>